<name>A0A1T4S891_9HYPH</name>
<keyword evidence="3" id="KW-1185">Reference proteome</keyword>
<reference evidence="3" key="1">
    <citation type="submission" date="2017-02" db="EMBL/GenBank/DDBJ databases">
        <authorList>
            <person name="Varghese N."/>
            <person name="Submissions S."/>
        </authorList>
    </citation>
    <scope>NUCLEOTIDE SEQUENCE [LARGE SCALE GENOMIC DNA]</scope>
    <source>
        <strain evidence="3">ATCC 27094</strain>
    </source>
</reference>
<evidence type="ECO:0000313" key="2">
    <source>
        <dbReference type="EMBL" id="SKA24455.1"/>
    </source>
</evidence>
<protein>
    <submittedName>
        <fullName evidence="2">Uncharacterized protein</fullName>
    </submittedName>
</protein>
<evidence type="ECO:0000313" key="3">
    <source>
        <dbReference type="Proteomes" id="UP000190092"/>
    </source>
</evidence>
<dbReference type="OrthoDB" id="7375807at2"/>
<dbReference type="STRING" id="225324.SAMN02745126_04405"/>
<evidence type="ECO:0000256" key="1">
    <source>
        <dbReference type="SAM" id="MobiDB-lite"/>
    </source>
</evidence>
<sequence>MLGLAALPVAARAQTDEGWETVVGPDLRFRLEMPSPVARSTAEKEQGNAAPRQAYESKRSDQMFDFDYVDYEPSWFAGRDTKQIARLLGRGEAEKAFPTNKFKYVRDEPVTLQGWDGYALDIEGEDGGVVMMRTYLVKDRLYRMLATAQGDMRTRSAALRFIDSLRLADTKS</sequence>
<feature type="region of interest" description="Disordered" evidence="1">
    <location>
        <begin position="36"/>
        <end position="56"/>
    </location>
</feature>
<dbReference type="AlphaFoldDB" id="A0A1T4S891"/>
<accession>A0A1T4S891</accession>
<proteinExistence type="predicted"/>
<dbReference type="EMBL" id="FUWJ01000007">
    <property type="protein sequence ID" value="SKA24455.1"/>
    <property type="molecule type" value="Genomic_DNA"/>
</dbReference>
<gene>
    <name evidence="2" type="ORF">SAMN02745126_04405</name>
</gene>
<organism evidence="2 3">
    <name type="scientific">Enhydrobacter aerosaccus</name>
    <dbReference type="NCBI Taxonomy" id="225324"/>
    <lineage>
        <taxon>Bacteria</taxon>
        <taxon>Pseudomonadati</taxon>
        <taxon>Pseudomonadota</taxon>
        <taxon>Alphaproteobacteria</taxon>
        <taxon>Hyphomicrobiales</taxon>
        <taxon>Enhydrobacter</taxon>
    </lineage>
</organism>
<dbReference type="Proteomes" id="UP000190092">
    <property type="component" value="Unassembled WGS sequence"/>
</dbReference>
<dbReference type="RefSeq" id="WP_085936082.1">
    <property type="nucleotide sequence ID" value="NZ_FUWJ01000007.1"/>
</dbReference>